<evidence type="ECO:0000256" key="4">
    <source>
        <dbReference type="ARBA" id="ARBA00022692"/>
    </source>
</evidence>
<feature type="transmembrane region" description="Helical" evidence="11">
    <location>
        <begin position="55"/>
        <end position="77"/>
    </location>
</feature>
<name>A0A1H7JAF6_9EURY</name>
<keyword evidence="10 11" id="KW-1208">Phospholipid metabolism</keyword>
<sequence length="188" mass="20265">MTINIQILLIACVTTLYFILPAYFSNGAGLLFGGGMPVDFAKSDRYGIRWIGDGVTWRGLFAGTIIGIITGIVQGFIAPHILPAYGQYIITPIVTNINSGILIGFLLGFGALLGDAMGSFLKRRLGIGRGKPAPLLDQLDFLIIALILVSLVVKIDLLFIAISIILTLVIHLIANTCAYLLGIKDVWY</sequence>
<comment type="cofactor">
    <cofactor evidence="11">
        <name>Mg(2+)</name>
        <dbReference type="ChEBI" id="CHEBI:18420"/>
    </cofactor>
</comment>
<comment type="subcellular location">
    <subcellularLocation>
        <location evidence="11">Cell membrane</location>
        <topology evidence="11">Multi-pass membrane protein</topology>
    </subcellularLocation>
</comment>
<dbReference type="PANTHER" id="PTHR39650">
    <property type="entry name" value="CDP-ARCHAEOL SYNTHASE"/>
    <property type="match status" value="1"/>
</dbReference>
<protein>
    <recommendedName>
        <fullName evidence="11">CDP-archaeol synthase</fullName>
        <ecNumber evidence="11">2.7.7.67</ecNumber>
    </recommendedName>
    <alternativeName>
        <fullName evidence="11">CDP-2,3-bis-(O-geranylgeranyl)-sn-glycerol synthase</fullName>
    </alternativeName>
</protein>
<evidence type="ECO:0000256" key="10">
    <source>
        <dbReference type="ARBA" id="ARBA00023264"/>
    </source>
</evidence>
<comment type="catalytic activity">
    <reaction evidence="11">
        <text>2,3-bis-O-(geranylgeranyl)-sn-glycerol 1-phosphate + CTP + H(+) = CDP-2,3-bis-O-(geranylgeranyl)-sn-glycerol + diphosphate</text>
        <dbReference type="Rhea" id="RHEA:25690"/>
        <dbReference type="ChEBI" id="CHEBI:15378"/>
        <dbReference type="ChEBI" id="CHEBI:33019"/>
        <dbReference type="ChEBI" id="CHEBI:37563"/>
        <dbReference type="ChEBI" id="CHEBI:58837"/>
        <dbReference type="ChEBI" id="CHEBI:58838"/>
        <dbReference type="EC" id="2.7.7.67"/>
    </reaction>
</comment>
<dbReference type="STRING" id="190974.SAMN05216439_1362"/>
<keyword evidence="9 11" id="KW-0594">Phospholipid biosynthesis</keyword>
<evidence type="ECO:0000256" key="3">
    <source>
        <dbReference type="ARBA" id="ARBA00022679"/>
    </source>
</evidence>
<comment type="function">
    <text evidence="11">Catalyzes the formation of CDP-2,3-bis-(O-geranylgeranyl)-sn-glycerol (CDP-archaeol) from 2,3-bis-(O-geranylgeranyl)-sn-glycerol 1-phosphate (DGGGP) and CTP. This reaction is the third ether-bond-formation step in the biosynthesis of archaeal membrane lipids.</text>
</comment>
<dbReference type="InterPro" id="IPR032690">
    <property type="entry name" value="CarS"/>
</dbReference>
<evidence type="ECO:0000256" key="1">
    <source>
        <dbReference type="ARBA" id="ARBA00022475"/>
    </source>
</evidence>
<dbReference type="RefSeq" id="WP_069574765.1">
    <property type="nucleotide sequence ID" value="NZ_FOAK01000004.1"/>
</dbReference>
<dbReference type="EC" id="2.7.7.67" evidence="11"/>
<keyword evidence="3 11" id="KW-0808">Transferase</keyword>
<keyword evidence="4 11" id="KW-0812">Transmembrane</keyword>
<dbReference type="GO" id="GO:0046474">
    <property type="term" value="P:glycerophospholipid biosynthetic process"/>
    <property type="evidence" value="ECO:0007669"/>
    <property type="project" value="UniProtKB-UniRule"/>
</dbReference>
<dbReference type="OrthoDB" id="45383at2157"/>
<proteinExistence type="inferred from homology"/>
<dbReference type="HAMAP" id="MF_01117">
    <property type="entry name" value="CDP_archaeol_synth"/>
    <property type="match status" value="1"/>
</dbReference>
<keyword evidence="6 11" id="KW-1133">Transmembrane helix</keyword>
<dbReference type="AlphaFoldDB" id="A0A1H7JAF6"/>
<reference evidence="12 13" key="1">
    <citation type="submission" date="2016-10" db="EMBL/GenBank/DDBJ databases">
        <authorList>
            <person name="de Groot N.N."/>
        </authorList>
    </citation>
    <scope>NUCLEOTIDE SEQUENCE [LARGE SCALE GENOMIC DNA]</scope>
    <source>
        <strain evidence="12 13">DSM 11978</strain>
    </source>
</reference>
<feature type="transmembrane region" description="Helical" evidence="11">
    <location>
        <begin position="159"/>
        <end position="182"/>
    </location>
</feature>
<dbReference type="GO" id="GO:0005886">
    <property type="term" value="C:plasma membrane"/>
    <property type="evidence" value="ECO:0007669"/>
    <property type="project" value="UniProtKB-SubCell"/>
</dbReference>
<organism evidence="12 13">
    <name type="scientific">Methanobrevibacter gottschalkii</name>
    <dbReference type="NCBI Taxonomy" id="190974"/>
    <lineage>
        <taxon>Archaea</taxon>
        <taxon>Methanobacteriati</taxon>
        <taxon>Methanobacteriota</taxon>
        <taxon>Methanomada group</taxon>
        <taxon>Methanobacteria</taxon>
        <taxon>Methanobacteriales</taxon>
        <taxon>Methanobacteriaceae</taxon>
        <taxon>Methanobrevibacter</taxon>
    </lineage>
</organism>
<evidence type="ECO:0000256" key="5">
    <source>
        <dbReference type="ARBA" id="ARBA00022842"/>
    </source>
</evidence>
<keyword evidence="8 11" id="KW-0472">Membrane</keyword>
<evidence type="ECO:0000256" key="9">
    <source>
        <dbReference type="ARBA" id="ARBA00023209"/>
    </source>
</evidence>
<dbReference type="UniPathway" id="UPA00940"/>
<keyword evidence="2 11" id="KW-0444">Lipid biosynthesis</keyword>
<evidence type="ECO:0000256" key="2">
    <source>
        <dbReference type="ARBA" id="ARBA00022516"/>
    </source>
</evidence>
<dbReference type="EMBL" id="FOAK01000004">
    <property type="protein sequence ID" value="SEK70950.1"/>
    <property type="molecule type" value="Genomic_DNA"/>
</dbReference>
<keyword evidence="7 11" id="KW-0443">Lipid metabolism</keyword>
<feature type="transmembrane region" description="Helical" evidence="11">
    <location>
        <begin position="135"/>
        <end position="153"/>
    </location>
</feature>
<feature type="transmembrane region" description="Helical" evidence="11">
    <location>
        <begin position="6"/>
        <end position="34"/>
    </location>
</feature>
<evidence type="ECO:0000313" key="12">
    <source>
        <dbReference type="EMBL" id="SEK70950.1"/>
    </source>
</evidence>
<dbReference type="Proteomes" id="UP000199506">
    <property type="component" value="Unassembled WGS sequence"/>
</dbReference>
<dbReference type="Pfam" id="PF01864">
    <property type="entry name" value="CarS-like"/>
    <property type="match status" value="1"/>
</dbReference>
<dbReference type="PANTHER" id="PTHR39650:SF1">
    <property type="entry name" value="CDP-ARCHAEOL SYNTHASE"/>
    <property type="match status" value="1"/>
</dbReference>
<evidence type="ECO:0000256" key="7">
    <source>
        <dbReference type="ARBA" id="ARBA00023098"/>
    </source>
</evidence>
<evidence type="ECO:0000256" key="11">
    <source>
        <dbReference type="HAMAP-Rule" id="MF_01117"/>
    </source>
</evidence>
<comment type="pathway">
    <text evidence="11">Membrane lipid metabolism; glycerophospholipid metabolism.</text>
</comment>
<dbReference type="GO" id="GO:0043338">
    <property type="term" value="F:CDP-2,3-bis-(O-geranylgeranyl)-sn-glycerol synthase activity"/>
    <property type="evidence" value="ECO:0007669"/>
    <property type="project" value="UniProtKB-EC"/>
</dbReference>
<comment type="similarity">
    <text evidence="11">Belongs to the CDP-archaeol synthase family.</text>
</comment>
<accession>A0A1H7JAF6</accession>
<keyword evidence="1 11" id="KW-1003">Cell membrane</keyword>
<feature type="transmembrane region" description="Helical" evidence="11">
    <location>
        <begin position="89"/>
        <end position="114"/>
    </location>
</feature>
<dbReference type="NCBIfam" id="NF003114">
    <property type="entry name" value="PRK04032.1"/>
    <property type="match status" value="1"/>
</dbReference>
<keyword evidence="5 11" id="KW-0460">Magnesium</keyword>
<evidence type="ECO:0000256" key="6">
    <source>
        <dbReference type="ARBA" id="ARBA00022989"/>
    </source>
</evidence>
<evidence type="ECO:0000256" key="8">
    <source>
        <dbReference type="ARBA" id="ARBA00023136"/>
    </source>
</evidence>
<dbReference type="InterPro" id="IPR002726">
    <property type="entry name" value="CarS_archaea"/>
</dbReference>
<evidence type="ECO:0000313" key="13">
    <source>
        <dbReference type="Proteomes" id="UP000199506"/>
    </source>
</evidence>
<gene>
    <name evidence="11" type="primary">carS</name>
    <name evidence="12" type="ORF">SAMN05216439_1362</name>
</gene>